<comment type="caution">
    <text evidence="2">The sequence shown here is derived from an EMBL/GenBank/DDBJ whole genome shotgun (WGS) entry which is preliminary data.</text>
</comment>
<protein>
    <submittedName>
        <fullName evidence="2">Putative membrane protein</fullName>
    </submittedName>
</protein>
<sequence length="149" mass="15569">MDTFISILHVAGAVFIVGPMAILPMTAMRAVRAGNGSQVAVLAKSTTIFTWLSLLVFVFGFGAMSMAPEEFELSMTTPWILWSIILYVIAFVVTMFVVVPSMKKAAAALGSGAGDSADAPKASYPAIAAGSGIASLLLLAVVVLMVWKP</sequence>
<feature type="transmembrane region" description="Helical" evidence="1">
    <location>
        <begin position="48"/>
        <end position="67"/>
    </location>
</feature>
<dbReference type="EMBL" id="JACCFI010000001">
    <property type="protein sequence ID" value="NYG20583.1"/>
    <property type="molecule type" value="Genomic_DNA"/>
</dbReference>
<evidence type="ECO:0000313" key="2">
    <source>
        <dbReference type="EMBL" id="NYG20583.1"/>
    </source>
</evidence>
<keyword evidence="1" id="KW-0472">Membrane</keyword>
<keyword evidence="3" id="KW-1185">Reference proteome</keyword>
<feature type="transmembrane region" description="Helical" evidence="1">
    <location>
        <begin position="6"/>
        <end position="27"/>
    </location>
</feature>
<evidence type="ECO:0000313" key="3">
    <source>
        <dbReference type="Proteomes" id="UP000549066"/>
    </source>
</evidence>
<reference evidence="2 3" key="1">
    <citation type="submission" date="2020-07" db="EMBL/GenBank/DDBJ databases">
        <title>Sequencing the genomes of 1000 actinobacteria strains.</title>
        <authorList>
            <person name="Klenk H.-P."/>
        </authorList>
    </citation>
    <scope>NUCLEOTIDE SEQUENCE [LARGE SCALE GENOMIC DNA]</scope>
    <source>
        <strain evidence="2 3">DSM 8598</strain>
    </source>
</reference>
<dbReference type="Proteomes" id="UP000549066">
    <property type="component" value="Unassembled WGS sequence"/>
</dbReference>
<keyword evidence="1" id="KW-0812">Transmembrane</keyword>
<dbReference type="Pfam" id="PF10027">
    <property type="entry name" value="DUF2269"/>
    <property type="match status" value="1"/>
</dbReference>
<dbReference type="AlphaFoldDB" id="A0A852WXC1"/>
<name>A0A852WXC1_9MICO</name>
<evidence type="ECO:0000256" key="1">
    <source>
        <dbReference type="SAM" id="Phobius"/>
    </source>
</evidence>
<feature type="transmembrane region" description="Helical" evidence="1">
    <location>
        <begin position="126"/>
        <end position="147"/>
    </location>
</feature>
<feature type="transmembrane region" description="Helical" evidence="1">
    <location>
        <begin position="79"/>
        <end position="99"/>
    </location>
</feature>
<proteinExistence type="predicted"/>
<organism evidence="2 3">
    <name type="scientific">Agromyces hippuratus</name>
    <dbReference type="NCBI Taxonomy" id="286438"/>
    <lineage>
        <taxon>Bacteria</taxon>
        <taxon>Bacillati</taxon>
        <taxon>Actinomycetota</taxon>
        <taxon>Actinomycetes</taxon>
        <taxon>Micrococcales</taxon>
        <taxon>Microbacteriaceae</taxon>
        <taxon>Agromyces</taxon>
    </lineage>
</organism>
<gene>
    <name evidence="2" type="ORF">BJY17_001330</name>
</gene>
<dbReference type="InterPro" id="IPR018729">
    <property type="entry name" value="DUF2269_transmembrane"/>
</dbReference>
<accession>A0A852WXC1</accession>
<dbReference type="RefSeq" id="WP_179550683.1">
    <property type="nucleotide sequence ID" value="NZ_JACCFI010000001.1"/>
</dbReference>
<keyword evidence="1" id="KW-1133">Transmembrane helix</keyword>